<accession>A0AAD3DFF3</accession>
<sequence length="111" mass="12260">MLKQLERHLTVQHSVKMTLNRDTKRVIQMLAPGMPAPVLDYVFAGMSKANANRTAHPSSGPPPPRYALRQCDAGPRGELSLLEVATVASNTTAIERFGNPEVLQFHYVPRP</sequence>
<evidence type="ECO:0000313" key="1">
    <source>
        <dbReference type="EMBL" id="GFR40815.1"/>
    </source>
</evidence>
<reference evidence="1 2" key="1">
    <citation type="journal article" date="2021" name="Sci. Rep.">
        <title>Genome sequencing of the multicellular alga Astrephomene provides insights into convergent evolution of germ-soma differentiation.</title>
        <authorList>
            <person name="Yamashita S."/>
            <person name="Yamamoto K."/>
            <person name="Matsuzaki R."/>
            <person name="Suzuki S."/>
            <person name="Yamaguchi H."/>
            <person name="Hirooka S."/>
            <person name="Minakuchi Y."/>
            <person name="Miyagishima S."/>
            <person name="Kawachi M."/>
            <person name="Toyoda A."/>
            <person name="Nozaki H."/>
        </authorList>
    </citation>
    <scope>NUCLEOTIDE SEQUENCE [LARGE SCALE GENOMIC DNA]</scope>
    <source>
        <strain evidence="1 2">NIES-4017</strain>
    </source>
</reference>
<evidence type="ECO:0000313" key="2">
    <source>
        <dbReference type="Proteomes" id="UP001054857"/>
    </source>
</evidence>
<name>A0AAD3DFF3_9CHLO</name>
<dbReference type="AlphaFoldDB" id="A0AAD3DFF3"/>
<keyword evidence="2" id="KW-1185">Reference proteome</keyword>
<proteinExistence type="predicted"/>
<gene>
    <name evidence="1" type="ORF">Agub_g1435</name>
</gene>
<protein>
    <submittedName>
        <fullName evidence="1">Uncharacterized protein</fullName>
    </submittedName>
</protein>
<dbReference type="Proteomes" id="UP001054857">
    <property type="component" value="Unassembled WGS sequence"/>
</dbReference>
<dbReference type="EMBL" id="BMAR01000001">
    <property type="protein sequence ID" value="GFR40815.1"/>
    <property type="molecule type" value="Genomic_DNA"/>
</dbReference>
<comment type="caution">
    <text evidence="1">The sequence shown here is derived from an EMBL/GenBank/DDBJ whole genome shotgun (WGS) entry which is preliminary data.</text>
</comment>
<organism evidence="1 2">
    <name type="scientific">Astrephomene gubernaculifera</name>
    <dbReference type="NCBI Taxonomy" id="47775"/>
    <lineage>
        <taxon>Eukaryota</taxon>
        <taxon>Viridiplantae</taxon>
        <taxon>Chlorophyta</taxon>
        <taxon>core chlorophytes</taxon>
        <taxon>Chlorophyceae</taxon>
        <taxon>CS clade</taxon>
        <taxon>Chlamydomonadales</taxon>
        <taxon>Astrephomenaceae</taxon>
        <taxon>Astrephomene</taxon>
    </lineage>
</organism>